<evidence type="ECO:0000256" key="7">
    <source>
        <dbReference type="ARBA" id="ARBA00023177"/>
    </source>
</evidence>
<evidence type="ECO:0000256" key="2">
    <source>
        <dbReference type="ARBA" id="ARBA00005887"/>
    </source>
</evidence>
<name>A0ABD3P510_9STRA</name>
<evidence type="ECO:0000256" key="8">
    <source>
        <dbReference type="RuleBase" id="RU362002"/>
    </source>
</evidence>
<comment type="caution">
    <text evidence="10">The sequence shown here is derived from an EMBL/GenBank/DDBJ whole genome shotgun (WGS) entry which is preliminary data.</text>
</comment>
<sequence length="512" mass="54165">MSDFNYEVFCSESYANTTAEAGVCAAFDSINETNAGLDTFFLLFAASFVFFMQTGFAMLCAGSVRQKNVKNIMLKNILDACGGALGFWSVGYAFAYGGADSSKKGFIGNTGFFLTGFTTGGELIGWFFQFAFAATAATIVAGTVAERCKFEAYLAYSLMLTGFVYPVIVYSIWSSSGFLSAFNGEPFLGCGMHDFAGSGVVHMTGGVTALIAAKVLGPRIGRFYDADGNPLPEPVSFGPHSVSLQVLGTFVLWVGWYGFNPGSTLLISNSTAAAVSALAAVTTTIAAAAGSVSALFMDMFLSRMKTGHCEYDITMCMNGALGGLVAITAGCSVMAPWAAFVTGIIAGWVYIFFSSLLVKLRIDDAVDAIPVHFGNGMWGCLAVGLFAEPSRVANAYSDHGNYGLFYGTGGNLLGAQVVGVLWIIGWVTVIMTPYFLILNCLGLFRVDAIEEEVGLDISHHKGAAYDISGPSEEVPQKFEISRSQRKVEMPEQAPAAVAAPPQVEVLVSEDAA</sequence>
<accession>A0ABD3P510</accession>
<dbReference type="GO" id="GO:0005886">
    <property type="term" value="C:plasma membrane"/>
    <property type="evidence" value="ECO:0007669"/>
    <property type="project" value="UniProtKB-SubCell"/>
</dbReference>
<dbReference type="InterPro" id="IPR024041">
    <property type="entry name" value="NH4_transpt_AmtB-like_dom"/>
</dbReference>
<feature type="transmembrane region" description="Helical" evidence="8">
    <location>
        <begin position="76"/>
        <end position="95"/>
    </location>
</feature>
<gene>
    <name evidence="10" type="ORF">HJC23_013437</name>
</gene>
<comment type="caution">
    <text evidence="8">Lacks conserved residue(s) required for the propagation of feature annotation.</text>
</comment>
<feature type="transmembrane region" description="Helical" evidence="8">
    <location>
        <begin position="195"/>
        <end position="216"/>
    </location>
</feature>
<keyword evidence="4 8" id="KW-0812">Transmembrane</keyword>
<keyword evidence="11" id="KW-1185">Reference proteome</keyword>
<dbReference type="PANTHER" id="PTHR11730">
    <property type="entry name" value="AMMONIUM TRANSPORTER"/>
    <property type="match status" value="1"/>
</dbReference>
<dbReference type="NCBIfam" id="TIGR00836">
    <property type="entry name" value="amt"/>
    <property type="match status" value="1"/>
</dbReference>
<dbReference type="PANTHER" id="PTHR11730:SF6">
    <property type="entry name" value="AMMONIUM TRANSPORTER"/>
    <property type="match status" value="1"/>
</dbReference>
<evidence type="ECO:0000313" key="11">
    <source>
        <dbReference type="Proteomes" id="UP001516023"/>
    </source>
</evidence>
<feature type="transmembrane region" description="Helical" evidence="8">
    <location>
        <begin position="335"/>
        <end position="353"/>
    </location>
</feature>
<feature type="transmembrane region" description="Helical" evidence="8">
    <location>
        <begin position="123"/>
        <end position="145"/>
    </location>
</feature>
<evidence type="ECO:0000256" key="1">
    <source>
        <dbReference type="ARBA" id="ARBA00004141"/>
    </source>
</evidence>
<feature type="transmembrane region" description="Helical" evidence="8">
    <location>
        <begin position="271"/>
        <end position="297"/>
    </location>
</feature>
<dbReference type="Pfam" id="PF00909">
    <property type="entry name" value="Ammonium_transp"/>
    <property type="match status" value="1"/>
</dbReference>
<comment type="similarity">
    <text evidence="2 8">Belongs to the ammonia transporter channel (TC 1.A.11.2) family.</text>
</comment>
<evidence type="ECO:0000256" key="3">
    <source>
        <dbReference type="ARBA" id="ARBA00022448"/>
    </source>
</evidence>
<evidence type="ECO:0000256" key="4">
    <source>
        <dbReference type="ARBA" id="ARBA00022692"/>
    </source>
</evidence>
<dbReference type="Proteomes" id="UP001516023">
    <property type="component" value="Unassembled WGS sequence"/>
</dbReference>
<organism evidence="10 11">
    <name type="scientific">Cyclotella cryptica</name>
    <dbReference type="NCBI Taxonomy" id="29204"/>
    <lineage>
        <taxon>Eukaryota</taxon>
        <taxon>Sar</taxon>
        <taxon>Stramenopiles</taxon>
        <taxon>Ochrophyta</taxon>
        <taxon>Bacillariophyta</taxon>
        <taxon>Coscinodiscophyceae</taxon>
        <taxon>Thalassiosirophycidae</taxon>
        <taxon>Stephanodiscales</taxon>
        <taxon>Stephanodiscaceae</taxon>
        <taxon>Cyclotella</taxon>
    </lineage>
</organism>
<dbReference type="Gene3D" id="1.10.3430.10">
    <property type="entry name" value="Ammonium transporter AmtB like domains"/>
    <property type="match status" value="1"/>
</dbReference>
<dbReference type="InterPro" id="IPR029020">
    <property type="entry name" value="Ammonium/urea_transptr"/>
</dbReference>
<dbReference type="SUPFAM" id="SSF111352">
    <property type="entry name" value="Ammonium transporter"/>
    <property type="match status" value="1"/>
</dbReference>
<dbReference type="FunFam" id="1.10.3430.10:FF:000016">
    <property type="entry name" value="Ammonium transporter"/>
    <property type="match status" value="1"/>
</dbReference>
<keyword evidence="5 8" id="KW-1133">Transmembrane helix</keyword>
<evidence type="ECO:0000256" key="6">
    <source>
        <dbReference type="ARBA" id="ARBA00023136"/>
    </source>
</evidence>
<evidence type="ECO:0000256" key="5">
    <source>
        <dbReference type="ARBA" id="ARBA00022989"/>
    </source>
</evidence>
<reference evidence="10 11" key="1">
    <citation type="journal article" date="2020" name="G3 (Bethesda)">
        <title>Improved Reference Genome for Cyclotella cryptica CCMP332, a Model for Cell Wall Morphogenesis, Salinity Adaptation, and Lipid Production in Diatoms (Bacillariophyta).</title>
        <authorList>
            <person name="Roberts W.R."/>
            <person name="Downey K.M."/>
            <person name="Ruck E.C."/>
            <person name="Traller J.C."/>
            <person name="Alverson A.J."/>
        </authorList>
    </citation>
    <scope>NUCLEOTIDE SEQUENCE [LARGE SCALE GENOMIC DNA]</scope>
    <source>
        <strain evidence="10 11">CCMP332</strain>
    </source>
</reference>
<feature type="transmembrane region" description="Helical" evidence="8">
    <location>
        <begin position="413"/>
        <end position="437"/>
    </location>
</feature>
<dbReference type="AlphaFoldDB" id="A0ABD3P510"/>
<feature type="transmembrane region" description="Helical" evidence="8">
    <location>
        <begin position="152"/>
        <end position="173"/>
    </location>
</feature>
<dbReference type="GO" id="GO:0072488">
    <property type="term" value="P:ammonium transmembrane transport"/>
    <property type="evidence" value="ECO:0007669"/>
    <property type="project" value="UniProtKB-KW"/>
</dbReference>
<feature type="domain" description="Ammonium transporter AmtB-like" evidence="9">
    <location>
        <begin position="41"/>
        <end position="465"/>
    </location>
</feature>
<comment type="subcellular location">
    <subcellularLocation>
        <location evidence="8">Cell membrane</location>
        <topology evidence="8">Multi-pass membrane protein</topology>
    </subcellularLocation>
    <subcellularLocation>
        <location evidence="1">Membrane</location>
        <topology evidence="1">Multi-pass membrane protein</topology>
    </subcellularLocation>
</comment>
<evidence type="ECO:0000259" key="9">
    <source>
        <dbReference type="Pfam" id="PF00909"/>
    </source>
</evidence>
<keyword evidence="3 8" id="KW-0813">Transport</keyword>
<keyword evidence="7 8" id="KW-0924">Ammonia transport</keyword>
<keyword evidence="6 8" id="KW-0472">Membrane</keyword>
<feature type="transmembrane region" description="Helical" evidence="8">
    <location>
        <begin position="40"/>
        <end position="64"/>
    </location>
</feature>
<proteinExistence type="inferred from homology"/>
<evidence type="ECO:0000313" key="10">
    <source>
        <dbReference type="EMBL" id="KAL3782508.1"/>
    </source>
</evidence>
<feature type="transmembrane region" description="Helical" evidence="8">
    <location>
        <begin position="237"/>
        <end position="259"/>
    </location>
</feature>
<protein>
    <recommendedName>
        <fullName evidence="8">Ammonium transporter</fullName>
    </recommendedName>
</protein>
<dbReference type="EMBL" id="JABMIG020000284">
    <property type="protein sequence ID" value="KAL3782508.1"/>
    <property type="molecule type" value="Genomic_DNA"/>
</dbReference>
<dbReference type="InterPro" id="IPR001905">
    <property type="entry name" value="Ammonium_transpt"/>
</dbReference>